<comment type="subunit">
    <text evidence="2 7">Homodimer.</text>
</comment>
<comment type="caution">
    <text evidence="9">The sequence shown here is derived from an EMBL/GenBank/DDBJ whole genome shotgun (WGS) entry which is preliminary data.</text>
</comment>
<evidence type="ECO:0000256" key="2">
    <source>
        <dbReference type="ARBA" id="ARBA00011738"/>
    </source>
</evidence>
<evidence type="ECO:0000256" key="1">
    <source>
        <dbReference type="ARBA" id="ARBA00001933"/>
    </source>
</evidence>
<keyword evidence="5 7" id="KW-0663">Pyridoxal phosphate</keyword>
<dbReference type="UniPathway" id="UPA00031">
    <property type="reaction ID" value="UER00012"/>
</dbReference>
<dbReference type="PATRIC" id="fig|1133569.4.peg.1142"/>
<reference evidence="9 10" key="1">
    <citation type="journal article" date="2015" name="Genome Announc.">
        <title>Expanding the biotechnology potential of lactobacilli through comparative genomics of 213 strains and associated genera.</title>
        <authorList>
            <person name="Sun Z."/>
            <person name="Harris H.M."/>
            <person name="McCann A."/>
            <person name="Guo C."/>
            <person name="Argimon S."/>
            <person name="Zhang W."/>
            <person name="Yang X."/>
            <person name="Jeffery I.B."/>
            <person name="Cooney J.C."/>
            <person name="Kagawa T.F."/>
            <person name="Liu W."/>
            <person name="Song Y."/>
            <person name="Salvetti E."/>
            <person name="Wrobel A."/>
            <person name="Rasinkangas P."/>
            <person name="Parkhill J."/>
            <person name="Rea M.C."/>
            <person name="O'Sullivan O."/>
            <person name="Ritari J."/>
            <person name="Douillard F.P."/>
            <person name="Paul Ross R."/>
            <person name="Yang R."/>
            <person name="Briner A.E."/>
            <person name="Felis G.E."/>
            <person name="de Vos W.M."/>
            <person name="Barrangou R."/>
            <person name="Klaenhammer T.R."/>
            <person name="Caufield P.W."/>
            <person name="Cui Y."/>
            <person name="Zhang H."/>
            <person name="O'Toole P.W."/>
        </authorList>
    </citation>
    <scope>NUCLEOTIDE SEQUENCE [LARGE SCALE GENOMIC DNA]</scope>
    <source>
        <strain evidence="9 10">DSM 20605</strain>
    </source>
</reference>
<dbReference type="PANTHER" id="PTHR43643:SF3">
    <property type="entry name" value="HISTIDINOL-PHOSPHATE AMINOTRANSFERASE"/>
    <property type="match status" value="1"/>
</dbReference>
<organism evidence="9 10">
    <name type="scientific">Liquorilactobacillus vini DSM 20605</name>
    <dbReference type="NCBI Taxonomy" id="1133569"/>
    <lineage>
        <taxon>Bacteria</taxon>
        <taxon>Bacillati</taxon>
        <taxon>Bacillota</taxon>
        <taxon>Bacilli</taxon>
        <taxon>Lactobacillales</taxon>
        <taxon>Lactobacillaceae</taxon>
        <taxon>Liquorilactobacillus</taxon>
    </lineage>
</organism>
<dbReference type="SUPFAM" id="SSF53383">
    <property type="entry name" value="PLP-dependent transferases"/>
    <property type="match status" value="1"/>
</dbReference>
<dbReference type="PANTHER" id="PTHR43643">
    <property type="entry name" value="HISTIDINOL-PHOSPHATE AMINOTRANSFERASE 2"/>
    <property type="match status" value="1"/>
</dbReference>
<sequence>MKDQIKQLSSYVPEEPLAAVKKRLGLERLVRLSANENPFGTSQQVKQAIINWNFSETNRYPDGNATALRMAIAQKLQVPPEKLVFGVGLDEIIELISRIFLEVGDEILQTTPTFSEYALHAQIEGAKVVSVPCDPQTGKNDLAQMLTKINQKTKLIWLCNPNNPTGAYQKPFELVEFLKQVPSEVLVLIDEAYIHYVTDFEQASALPLLEQFPNAVVMRTFSKVYGLANLRVGFAVMNQKLANYLQAVRLPYNLNSLVQVGALAALRDQEFVASSIKKTAQERDKWEKFFAANRIKYFHSQANFIFFKFPQAVKLADNLLHNGFQLRRGLAKDWLRLTISDQADGQQLRQLIADFKSD</sequence>
<dbReference type="STRING" id="1133569.FD21_GL001014"/>
<protein>
    <recommendedName>
        <fullName evidence="7">Histidinol-phosphate aminotransferase</fullName>
        <ecNumber evidence="7">2.6.1.9</ecNumber>
    </recommendedName>
    <alternativeName>
        <fullName evidence="7">Imidazole acetol-phosphate transaminase</fullName>
    </alternativeName>
</protein>
<comment type="catalytic activity">
    <reaction evidence="7">
        <text>L-histidinol phosphate + 2-oxoglutarate = 3-(imidazol-4-yl)-2-oxopropyl phosphate + L-glutamate</text>
        <dbReference type="Rhea" id="RHEA:23744"/>
        <dbReference type="ChEBI" id="CHEBI:16810"/>
        <dbReference type="ChEBI" id="CHEBI:29985"/>
        <dbReference type="ChEBI" id="CHEBI:57766"/>
        <dbReference type="ChEBI" id="CHEBI:57980"/>
        <dbReference type="EC" id="2.6.1.9"/>
    </reaction>
</comment>
<comment type="cofactor">
    <cofactor evidence="1 7">
        <name>pyridoxal 5'-phosphate</name>
        <dbReference type="ChEBI" id="CHEBI:597326"/>
    </cofactor>
</comment>
<evidence type="ECO:0000256" key="5">
    <source>
        <dbReference type="ARBA" id="ARBA00022898"/>
    </source>
</evidence>
<dbReference type="Gene3D" id="3.90.1150.10">
    <property type="entry name" value="Aspartate Aminotransferase, domain 1"/>
    <property type="match status" value="1"/>
</dbReference>
<keyword evidence="3 7" id="KW-0032">Aminotransferase</keyword>
<evidence type="ECO:0000313" key="10">
    <source>
        <dbReference type="Proteomes" id="UP000051576"/>
    </source>
</evidence>
<keyword evidence="7" id="KW-0028">Amino-acid biosynthesis</keyword>
<proteinExistence type="inferred from homology"/>
<dbReference type="InterPro" id="IPR005861">
    <property type="entry name" value="HisP_aminotrans"/>
</dbReference>
<name>A0A0R2CKC7_9LACO</name>
<dbReference type="GO" id="GO:0004400">
    <property type="term" value="F:histidinol-phosphate transaminase activity"/>
    <property type="evidence" value="ECO:0007669"/>
    <property type="project" value="UniProtKB-UniRule"/>
</dbReference>
<dbReference type="CDD" id="cd00609">
    <property type="entry name" value="AAT_like"/>
    <property type="match status" value="1"/>
</dbReference>
<dbReference type="InterPro" id="IPR015421">
    <property type="entry name" value="PyrdxlP-dep_Trfase_major"/>
</dbReference>
<dbReference type="RefSeq" id="WP_010579790.1">
    <property type="nucleotide sequence ID" value="NZ_AHYZ01000036.1"/>
</dbReference>
<dbReference type="AlphaFoldDB" id="A0A0R2CKC7"/>
<dbReference type="NCBIfam" id="TIGR01141">
    <property type="entry name" value="hisC"/>
    <property type="match status" value="1"/>
</dbReference>
<keyword evidence="6 7" id="KW-0368">Histidine biosynthesis</keyword>
<accession>A0A0R2CKC7</accession>
<dbReference type="EMBL" id="AYYX01000028">
    <property type="protein sequence ID" value="KRM88582.1"/>
    <property type="molecule type" value="Genomic_DNA"/>
</dbReference>
<dbReference type="Proteomes" id="UP000051576">
    <property type="component" value="Unassembled WGS sequence"/>
</dbReference>
<evidence type="ECO:0000259" key="8">
    <source>
        <dbReference type="Pfam" id="PF00155"/>
    </source>
</evidence>
<dbReference type="Gene3D" id="3.40.640.10">
    <property type="entry name" value="Type I PLP-dependent aspartate aminotransferase-like (Major domain)"/>
    <property type="match status" value="1"/>
</dbReference>
<comment type="pathway">
    <text evidence="7">Amino-acid biosynthesis; L-histidine biosynthesis; L-histidine from 5-phospho-alpha-D-ribose 1-diphosphate: step 7/9.</text>
</comment>
<dbReference type="Pfam" id="PF00155">
    <property type="entry name" value="Aminotran_1_2"/>
    <property type="match status" value="1"/>
</dbReference>
<dbReference type="eggNOG" id="COG0079">
    <property type="taxonomic scope" value="Bacteria"/>
</dbReference>
<dbReference type="InterPro" id="IPR004839">
    <property type="entry name" value="Aminotransferase_I/II_large"/>
</dbReference>
<feature type="modified residue" description="N6-(pyridoxal phosphate)lysine" evidence="7">
    <location>
        <position position="223"/>
    </location>
</feature>
<dbReference type="HAMAP" id="MF_01023">
    <property type="entry name" value="HisC_aminotrans_2"/>
    <property type="match status" value="1"/>
</dbReference>
<keyword evidence="10" id="KW-1185">Reference proteome</keyword>
<evidence type="ECO:0000256" key="7">
    <source>
        <dbReference type="HAMAP-Rule" id="MF_01023"/>
    </source>
</evidence>
<dbReference type="InterPro" id="IPR050106">
    <property type="entry name" value="HistidinolP_aminotransfase"/>
</dbReference>
<dbReference type="GO" id="GO:0030170">
    <property type="term" value="F:pyridoxal phosphate binding"/>
    <property type="evidence" value="ECO:0007669"/>
    <property type="project" value="InterPro"/>
</dbReference>
<dbReference type="EC" id="2.6.1.9" evidence="7"/>
<gene>
    <name evidence="7" type="primary">hisC</name>
    <name evidence="9" type="ORF">FD21_GL001014</name>
</gene>
<comment type="similarity">
    <text evidence="7">Belongs to the class-II pyridoxal-phosphate-dependent aminotransferase family. Histidinol-phosphate aminotransferase subfamily.</text>
</comment>
<evidence type="ECO:0000256" key="3">
    <source>
        <dbReference type="ARBA" id="ARBA00022576"/>
    </source>
</evidence>
<feature type="domain" description="Aminotransferase class I/classII large" evidence="8">
    <location>
        <begin position="29"/>
        <end position="344"/>
    </location>
</feature>
<dbReference type="GO" id="GO:0000105">
    <property type="term" value="P:L-histidine biosynthetic process"/>
    <property type="evidence" value="ECO:0007669"/>
    <property type="project" value="UniProtKB-UniRule"/>
</dbReference>
<dbReference type="OrthoDB" id="9813612at2"/>
<dbReference type="InterPro" id="IPR015424">
    <property type="entry name" value="PyrdxlP-dep_Trfase"/>
</dbReference>
<evidence type="ECO:0000256" key="4">
    <source>
        <dbReference type="ARBA" id="ARBA00022679"/>
    </source>
</evidence>
<evidence type="ECO:0000256" key="6">
    <source>
        <dbReference type="ARBA" id="ARBA00023102"/>
    </source>
</evidence>
<keyword evidence="4 7" id="KW-0808">Transferase</keyword>
<dbReference type="InterPro" id="IPR015422">
    <property type="entry name" value="PyrdxlP-dep_Trfase_small"/>
</dbReference>
<evidence type="ECO:0000313" key="9">
    <source>
        <dbReference type="EMBL" id="KRM88582.1"/>
    </source>
</evidence>